<dbReference type="Pfam" id="PF04313">
    <property type="entry name" value="HSDR_N"/>
    <property type="match status" value="1"/>
</dbReference>
<dbReference type="PIRSF" id="PIRSF035009">
    <property type="entry name" value="UCP035009_HSDR_N"/>
    <property type="match status" value="1"/>
</dbReference>
<dbReference type="InterPro" id="IPR007409">
    <property type="entry name" value="Restrct_endonuc_type1_HsdR_N"/>
</dbReference>
<comment type="caution">
    <text evidence="2">The sequence shown here is derived from an EMBL/GenBank/DDBJ whole genome shotgun (WGS) entry which is preliminary data.</text>
</comment>
<accession>A0A644YSU3</accession>
<evidence type="ECO:0000313" key="2">
    <source>
        <dbReference type="EMBL" id="MPM29543.1"/>
    </source>
</evidence>
<proteinExistence type="predicted"/>
<evidence type="ECO:0000259" key="1">
    <source>
        <dbReference type="Pfam" id="PF04313"/>
    </source>
</evidence>
<organism evidence="2">
    <name type="scientific">bioreactor metagenome</name>
    <dbReference type="NCBI Taxonomy" id="1076179"/>
    <lineage>
        <taxon>unclassified sequences</taxon>
        <taxon>metagenomes</taxon>
        <taxon>ecological metagenomes</taxon>
    </lineage>
</organism>
<dbReference type="GO" id="GO:0005524">
    <property type="term" value="F:ATP binding"/>
    <property type="evidence" value="ECO:0007669"/>
    <property type="project" value="UniProtKB-KW"/>
</dbReference>
<reference evidence="2" key="1">
    <citation type="submission" date="2019-08" db="EMBL/GenBank/DDBJ databases">
        <authorList>
            <person name="Kucharzyk K."/>
            <person name="Murdoch R.W."/>
            <person name="Higgins S."/>
            <person name="Loffler F."/>
        </authorList>
    </citation>
    <scope>NUCLEOTIDE SEQUENCE</scope>
</reference>
<protein>
    <recommendedName>
        <fullName evidence="1">Restriction endonuclease type I HsdR N-terminal domain-containing protein</fullName>
    </recommendedName>
</protein>
<name>A0A644YSU3_9ZZZZ</name>
<gene>
    <name evidence="2" type="ORF">SDC9_76083</name>
</gene>
<sequence>MDFIDQIKILAAKIPKLSESIKTEEATKNALVLPLLNILGYNVFDPTEVVPEFTTDYGTKKGEKVDYAIIQDGKPIILIECKNIDADLDKEYASQLFRYFSVSEAKIGILTNGIAYRFYTDIDAPNKMDDKAFLEINLLDIKEPLINELKRFQKESFDIDDLANVACELKYTKEIKLILANEINSPSEEFVRYFTKKVTNSPFTQSVRERFTILTKNALNQFINDRINDRLKFAMSEDAVPSNSMEYVQVSNLNEGKESSSPDVSNNNLEKIVTTGDELEGYYIIKAILRESLDLKRVAIRDKKSYCGVLLDDNNRKPICRMYFNTRQKYLGLFTEDKDEEKVPIDDLNCIYDYADKLKNIVNSYDNGKRIEGTN</sequence>
<dbReference type="AlphaFoldDB" id="A0A644YSU3"/>
<dbReference type="GO" id="GO:0003677">
    <property type="term" value="F:DNA binding"/>
    <property type="evidence" value="ECO:0007669"/>
    <property type="project" value="UniProtKB-KW"/>
</dbReference>
<dbReference type="GO" id="GO:0009035">
    <property type="term" value="F:type I site-specific deoxyribonuclease activity"/>
    <property type="evidence" value="ECO:0007669"/>
    <property type="project" value="UniProtKB-EC"/>
</dbReference>
<dbReference type="EMBL" id="VSSQ01005540">
    <property type="protein sequence ID" value="MPM29543.1"/>
    <property type="molecule type" value="Genomic_DNA"/>
</dbReference>
<dbReference type="GO" id="GO:0009307">
    <property type="term" value="P:DNA restriction-modification system"/>
    <property type="evidence" value="ECO:0007669"/>
    <property type="project" value="UniProtKB-KW"/>
</dbReference>
<feature type="domain" description="Restriction endonuclease type I HsdR N-terminal" evidence="1">
    <location>
        <begin position="49"/>
        <end position="126"/>
    </location>
</feature>
<dbReference type="InterPro" id="IPR017035">
    <property type="entry name" value="UCP035009_HsdR_All3000-type"/>
</dbReference>